<dbReference type="InterPro" id="IPR000626">
    <property type="entry name" value="Ubiquitin-like_dom"/>
</dbReference>
<sequence>MSNPLLAAALSAITNQNIITYDDYLKGNGGYCNELDQNSLHQSHLVGGKVPKAEVSHRQPYLVGHSAPTAENYFTQSHLVGDSMPKVIFIKTLGGKTITLKTTYATTIDQIKSIIRDKEGISIDQQRLIFAGKQLEDGRTLNDYNITKESTIFLVLRLRGGCPTLYLLPNHLTPRFDYDFTNINDNGKTHMRGKFEYKRPCGWMRIALNVLNKYENNDWLGAGVRIHIMISYHGTAKHNCKSIAEEGYDLCKGKRFAFGHGIYSTPDIEVAAIYATDFIHEGHRYKVVFQNRVNPNNLVRVTMEKTSVGEFWISPSGSDIRPYVISMVLKFQVSGQLLFIKTLSNNRSCNYHAVIVHKTLPNHQQLEDERRIGQHMVCYNGTAEDGLCKGKQICIDIIWLQHSFMKEKNRIRK</sequence>
<dbReference type="EMBL" id="CAJVPP010000792">
    <property type="protein sequence ID" value="CAG8512370.1"/>
    <property type="molecule type" value="Genomic_DNA"/>
</dbReference>
<dbReference type="PANTHER" id="PTHR36649:SF28">
    <property type="entry name" value="UBIQUITIN-LIKE DOMAIN-CONTAINING PROTEIN"/>
    <property type="match status" value="1"/>
</dbReference>
<dbReference type="PANTHER" id="PTHR36649">
    <property type="entry name" value="UBIQUITIN-LIKE DOMAIN-CONTAINING PROTEIN"/>
    <property type="match status" value="1"/>
</dbReference>
<dbReference type="Pfam" id="PF00240">
    <property type="entry name" value="ubiquitin"/>
    <property type="match status" value="1"/>
</dbReference>
<evidence type="ECO:0000313" key="2">
    <source>
        <dbReference type="EMBL" id="CAG8512370.1"/>
    </source>
</evidence>
<name>A0A9N8ZZF9_FUNMO</name>
<dbReference type="AlphaFoldDB" id="A0A9N8ZZF9"/>
<dbReference type="PRINTS" id="PR00348">
    <property type="entry name" value="UBIQUITIN"/>
</dbReference>
<dbReference type="SUPFAM" id="SSF56399">
    <property type="entry name" value="ADP-ribosylation"/>
    <property type="match status" value="1"/>
</dbReference>
<dbReference type="PROSITE" id="PS50053">
    <property type="entry name" value="UBIQUITIN_2"/>
    <property type="match status" value="1"/>
</dbReference>
<dbReference type="Gene3D" id="3.90.228.10">
    <property type="match status" value="1"/>
</dbReference>
<organism evidence="2 3">
    <name type="scientific">Funneliformis mosseae</name>
    <name type="common">Endomycorrhizal fungus</name>
    <name type="synonym">Glomus mosseae</name>
    <dbReference type="NCBI Taxonomy" id="27381"/>
    <lineage>
        <taxon>Eukaryota</taxon>
        <taxon>Fungi</taxon>
        <taxon>Fungi incertae sedis</taxon>
        <taxon>Mucoromycota</taxon>
        <taxon>Glomeromycotina</taxon>
        <taxon>Glomeromycetes</taxon>
        <taxon>Glomerales</taxon>
        <taxon>Glomeraceae</taxon>
        <taxon>Funneliformis</taxon>
    </lineage>
</organism>
<gene>
    <name evidence="2" type="ORF">FMOSSE_LOCUS4604</name>
</gene>
<evidence type="ECO:0000313" key="3">
    <source>
        <dbReference type="Proteomes" id="UP000789375"/>
    </source>
</evidence>
<accession>A0A9N8ZZF9</accession>
<dbReference type="Gene3D" id="3.10.20.90">
    <property type="entry name" value="Phosphatidylinositol 3-kinase Catalytic Subunit, Chain A, domain 1"/>
    <property type="match status" value="1"/>
</dbReference>
<reference evidence="2" key="1">
    <citation type="submission" date="2021-06" db="EMBL/GenBank/DDBJ databases">
        <authorList>
            <person name="Kallberg Y."/>
            <person name="Tangrot J."/>
            <person name="Rosling A."/>
        </authorList>
    </citation>
    <scope>NUCLEOTIDE SEQUENCE</scope>
    <source>
        <strain evidence="2">87-6 pot B 2015</strain>
    </source>
</reference>
<comment type="caution">
    <text evidence="2">The sequence shown here is derived from an EMBL/GenBank/DDBJ whole genome shotgun (WGS) entry which is preliminary data.</text>
</comment>
<keyword evidence="3" id="KW-1185">Reference proteome</keyword>
<feature type="domain" description="Ubiquitin-like" evidence="1">
    <location>
        <begin position="88"/>
        <end position="161"/>
    </location>
</feature>
<dbReference type="InterPro" id="IPR019956">
    <property type="entry name" value="Ubiquitin_dom"/>
</dbReference>
<protein>
    <submittedName>
        <fullName evidence="2">5362_t:CDS:1</fullName>
    </submittedName>
</protein>
<dbReference type="Proteomes" id="UP000789375">
    <property type="component" value="Unassembled WGS sequence"/>
</dbReference>
<evidence type="ECO:0000259" key="1">
    <source>
        <dbReference type="PROSITE" id="PS50053"/>
    </source>
</evidence>
<dbReference type="InterPro" id="IPR029071">
    <property type="entry name" value="Ubiquitin-like_domsf"/>
</dbReference>
<proteinExistence type="predicted"/>
<dbReference type="SUPFAM" id="SSF54236">
    <property type="entry name" value="Ubiquitin-like"/>
    <property type="match status" value="1"/>
</dbReference>
<dbReference type="SMART" id="SM00213">
    <property type="entry name" value="UBQ"/>
    <property type="match status" value="1"/>
</dbReference>
<dbReference type="FunFam" id="3.10.20.90:FF:000160">
    <property type="entry name" value="Polyubiquitin-C"/>
    <property type="match status" value="1"/>
</dbReference>